<dbReference type="Pfam" id="PF00109">
    <property type="entry name" value="ketoacyl-synt"/>
    <property type="match status" value="6"/>
</dbReference>
<dbReference type="Pfam" id="PF08659">
    <property type="entry name" value="KR"/>
    <property type="match status" value="2"/>
</dbReference>
<keyword evidence="6" id="KW-0808">Transferase</keyword>
<feature type="domain" description="Ketosynthase family 3 (KS3)" evidence="13">
    <location>
        <begin position="8"/>
        <end position="438"/>
    </location>
</feature>
<dbReference type="SMART" id="SM01294">
    <property type="entry name" value="PKS_PP_betabranch"/>
    <property type="match status" value="5"/>
</dbReference>
<dbReference type="Gene3D" id="3.90.226.10">
    <property type="entry name" value="2-enoyl-CoA Hydratase, Chain A, domain 1"/>
    <property type="match status" value="2"/>
</dbReference>
<dbReference type="FunFam" id="3.40.47.10:FF:000019">
    <property type="entry name" value="Polyketide synthase type I"/>
    <property type="match status" value="3"/>
</dbReference>
<dbReference type="SMART" id="SM00825">
    <property type="entry name" value="PKS_KS"/>
    <property type="match status" value="6"/>
</dbReference>
<dbReference type="InterPro" id="IPR036291">
    <property type="entry name" value="NAD(P)-bd_dom_sf"/>
</dbReference>
<dbReference type="Gene3D" id="1.10.1200.10">
    <property type="entry name" value="ACP-like"/>
    <property type="match status" value="6"/>
</dbReference>
<evidence type="ECO:0000259" key="12">
    <source>
        <dbReference type="PROSITE" id="PS50075"/>
    </source>
</evidence>
<dbReference type="InterPro" id="IPR018201">
    <property type="entry name" value="Ketoacyl_synth_AS"/>
</dbReference>
<feature type="domain" description="Ketosynthase family 3 (KS3)" evidence="13">
    <location>
        <begin position="2495"/>
        <end position="2922"/>
    </location>
</feature>
<dbReference type="CDD" id="cd08953">
    <property type="entry name" value="KR_2_SDR_x"/>
    <property type="match status" value="2"/>
</dbReference>
<dbReference type="SUPFAM" id="SSF47336">
    <property type="entry name" value="ACP-like"/>
    <property type="match status" value="7"/>
</dbReference>
<dbReference type="InterPro" id="IPR029045">
    <property type="entry name" value="ClpP/crotonase-like_dom_sf"/>
</dbReference>
<protein>
    <submittedName>
        <fullName evidence="15">SDR family NAD(P)-dependent oxidoreductase</fullName>
    </submittedName>
</protein>
<dbReference type="GO" id="GO:0005886">
    <property type="term" value="C:plasma membrane"/>
    <property type="evidence" value="ECO:0007669"/>
    <property type="project" value="TreeGrafter"/>
</dbReference>
<dbReference type="Pfam" id="PF16197">
    <property type="entry name" value="KAsynt_C_assoc"/>
    <property type="match status" value="1"/>
</dbReference>
<dbReference type="InterPro" id="IPR020807">
    <property type="entry name" value="PKS_DH"/>
</dbReference>
<dbReference type="InterPro" id="IPR009081">
    <property type="entry name" value="PP-bd_ACP"/>
</dbReference>
<feature type="domain" description="Carrier" evidence="12">
    <location>
        <begin position="2374"/>
        <end position="2451"/>
    </location>
</feature>
<feature type="domain" description="Ketosynthase family 3 (KS3)" evidence="13">
    <location>
        <begin position="1462"/>
        <end position="1895"/>
    </location>
</feature>
<dbReference type="InterPro" id="IPR016039">
    <property type="entry name" value="Thiolase-like"/>
</dbReference>
<dbReference type="Gene3D" id="3.40.50.150">
    <property type="entry name" value="Vaccinia Virus protein VP39"/>
    <property type="match status" value="1"/>
</dbReference>
<dbReference type="SUPFAM" id="SSF52096">
    <property type="entry name" value="ClpP/crotonase"/>
    <property type="match status" value="2"/>
</dbReference>
<name>A0AAU8A2X9_9BURK</name>
<feature type="domain" description="Carrier" evidence="12">
    <location>
        <begin position="4007"/>
        <end position="4084"/>
    </location>
</feature>
<dbReference type="InterPro" id="IPR057326">
    <property type="entry name" value="KR_dom"/>
</dbReference>
<dbReference type="Gene3D" id="6.20.390.20">
    <property type="match status" value="1"/>
</dbReference>
<proteinExistence type="predicted"/>
<dbReference type="GO" id="GO:0006633">
    <property type="term" value="P:fatty acid biosynthetic process"/>
    <property type="evidence" value="ECO:0007669"/>
    <property type="project" value="InterPro"/>
</dbReference>
<dbReference type="InterPro" id="IPR020806">
    <property type="entry name" value="PKS_PP-bd"/>
</dbReference>
<dbReference type="RefSeq" id="WP_353439206.1">
    <property type="nucleotide sequence ID" value="NZ_CP099959.1"/>
</dbReference>
<comment type="pathway">
    <text evidence="2">Antibiotic biosynthesis.</text>
</comment>
<dbReference type="InterPro" id="IPR020841">
    <property type="entry name" value="PKS_Beta-ketoAc_synthase_dom"/>
</dbReference>
<evidence type="ECO:0000256" key="7">
    <source>
        <dbReference type="ARBA" id="ARBA00022737"/>
    </source>
</evidence>
<evidence type="ECO:0000256" key="9">
    <source>
        <dbReference type="ARBA" id="ARBA00049556"/>
    </source>
</evidence>
<evidence type="ECO:0000256" key="1">
    <source>
        <dbReference type="ARBA" id="ARBA00004496"/>
    </source>
</evidence>
<keyword evidence="5" id="KW-0597">Phosphoprotein</keyword>
<dbReference type="GO" id="GO:0004315">
    <property type="term" value="F:3-oxoacyl-[acyl-carrier-protein] synthase activity"/>
    <property type="evidence" value="ECO:0007669"/>
    <property type="project" value="InterPro"/>
</dbReference>
<dbReference type="Pfam" id="PF21089">
    <property type="entry name" value="PKS_DH_N"/>
    <property type="match status" value="2"/>
</dbReference>
<evidence type="ECO:0000256" key="10">
    <source>
        <dbReference type="ARBA" id="ARBA00054155"/>
    </source>
</evidence>
<sequence>MSRIYLDEEDIAIIGASVRLPQADSLDTFWTHLAKGNSLITKVPRERWSAEELFGNPSKGNKTNSIWGGFLPDADCFDAEFFNISPREAVWMDPQQRFSLELAWKAIEDAGYCPSSLAGSRTGVYMGVCHWDYAELIEKNLSHVDAYTPTGIAFSIIANRISHFFDFHGPSIVNDTACAASMMSIYEAVNALKSGQCDLALAGGVNLIWSPNHFISFSKSGMLSKTGSSKAFDQQADGYVRGEGGAMLLLKKAKQARSDGDPIYATIRGIGSNHGGKTNSLTITNPVAQASLISEVYRNAGIDPGSVTYIEAHGTGTPLGDPIEIAGLKQAFSILHKENGSEPIEGSCGVGSVKTNVGHLEGAAGVIGVIKVLAAMRHDALPGNVGFSEINTLIDLKGTPFRVQSELTKWVQEPGKIRRAGVSAFGFGGSNAHVLLEEALEINNSKHEDKLFNSTAPLLIPLSALNDERLKAYAKELLAFIQNQPKLSPIFNLAYTMQVARKQMDCRIIFNVENLDELCEALHSFIDGIEDVRVFTQGDIVNTGSIHNEIIVNWLNGKSVDWNALYSDQRPGRIHAPTYPFERKRYWMDLSQGVRDEQFAIHPLLHRNESRLNEQRYRSSFIGHEFFWQEHQVSSLQVLPGVVYLEMARAAYEYAEKLKPGTKINFDNVVWTKPIIAGTSPVHVDILIDKKDQHETSFQIMETSNQFQNLPNVQGRVSIRLDENTPTLIEIDSLRISSNKIIESSELYSRLRSSGVHHGATFQIVNKLYRGENFILANLRLPRNLHNSLDKYYLHPMLLDAAIQAWICFDDESPSSPVVPFACRHIEVHAPCESIMWAVVRQSTTALSNPKLKHFDIDICSSSGVVCLRFKDLALRVMSDVTVAETLLFSKSEWKERPLISDITLVIDRETSVFLAGFSPDIVDQVLEKSHISAVILKYDLNIPMANLVETWFITLIDRLRDAIRLKPKLNQYFMVLVNDSVAEYLSAPLLALLKTVALENPKFSGSVITLQGHSNVVRINDVIESESKFGNGLTQIRYDEDKTRYACTQAFFVPEKKSSSILLDGDGAYWITGGGGGLGLHFIESLVSAGATKIVLSGRNSSMTSRVIDELDVYRAKGVRVDYLSCDITKYEEVQNVTQWIEANIGPLKGVLHAAGVLRDSYILKKNNDEISKVFAPKVTGLINLDQATKAIDLDFLLCCSSIASVFGNAGQADYAAANAFMASFLESRQALVKSGQRSGASISIAWPLWKDGGMQVDQASLITLHHHFGTVPMPTYEGIKAFEQILNSRVTTPITVYYGVTEKISNLLSQNDLGLTQLEDQPIVVGSPPNKHELALNLFPLTVTFLKETLADLIQMDPVKIRSNRKLEEYGLDSIIIVEMTNKLEESLGPLSKTLFFEYVDLDSVATYLIEEHGPALQNLLINEQFIPLEEVINKSKDEILNFSSADDMVLEEKKVNDDTHDIAIIGLSLRVAKADDQNAFWEMLSKGQHGFEKYPEQRWDHEKLLYPERDVLGKSVAQTGAFLNGVDEFDPRYFRISQSEAELMSPEVRLFLQSAVEAFEDAGYSRETMLSKYGGDVAVIVGSMTNEYDLFGFQNMLMRGSLASGSYTGTVPNMVSYFYGFTGPSYFLDTMCSASATCVHEAVHMLRAGRCKMALAGGVSLLLHPQKLIATSQEHFTTKTAEVIRGYGVGADGTILGEGVGAIVLKTLADAKRDNDHIYAIIKGTGISNAGVRNGFTVPNPNQQARAIQEALDDAGVDPRSIGYIEGHGSGTALGDPIEIKALTQVYSKYSSDLQFCPIGTVKSNIAHLLGASGLAGIAKVLMQIKHEQLAPSLHAEVLNPNIPFAKTPFYVQRELTTWKRLKDSAGLPIPRRAGVTSIGAGGMNSHIILEEYLDTTVSKTVVDKPELLVFSAMTPLALQNSIERLHAQMLDEPSLELSNIAFTLQVGKNELPCRLAIICDSRSSLLSTLQKYSVEAPQNGTCLYYVPTILESDFIVDPELVAKAISTKDLDRLAQYWVNGIKIDWFQFHLKDQPKRVSLPSYPFEKIRCWYELYPDAPSVTHPLGSKLKLHPFIGMNNSDLSGMRYTTEIYLNEMLDYAYKIGRNQSVLPLVLPEIFMAAIQIAGFNSSSVMSGLRVLQVPRWEDISRLEIQVKLLDENTIDIVLNASDQGDKWYPLAYAKASKQKNTVKIDPISIELTRSGTKIIEREAWYAGLADVGMHFDPFLEVLKCAYMHQDGSVFCELMPSFLQQDYSKANIRLPSYLLGVAYQSIILSMPQGATLALDEIARVLVFDSEAKYVLVKLGKSQEYRDILFVDEHGDISAILEDVKMLPAHQIGQLSRQQEFSLPVKQFSPSTSDSLNDGVPLIADDSKQLELELRDVVARLLKFPVTEVSARTHFFDLGFDSISLTRLATEINTIYGTSLNPSIFFEYEDIQALSSHLRVRYAVNSKNAIVPAGIKESNLINNQLSKHEQYLEEVDQSSKTEAASSAPIAIIGMSARLPGANTPQEFFNHLLAGHDLVGNLPFERYSEPYLKRILSAEFPQFGAFLQDIDSFDAEYFNISPHEAQRMDPQQRLMLETAVHALEDAGYAPEQLPSDTGVFIGVSGHDYASLLQAYGIETDGFVATGNSLAMVANRISYKLNIHGPSQAIDTACSSSLVAILRAVESIRSGQCSAAIVGAVNLALSLEGFEGPYKAGMLSPTGRCHSFSSKADGYVRGEGVVALLIKPLHLAERDGDQIIGVLLGGAENHGGHAGSLTAPNTHAQADLIKRAMAGIDPTTIGYIETHGTGTILGDPVEINGLQQAYRSLMSSNRTIAPSIGLGSVKSNIGHLEAAAGLAGVVKVLMAMRAGELPATLHCEEINPHISLEGSPFYFVKARQEWPRNLDNEKKIVFRRAAVSSFGFGGSNAHLILEEYPIKEGFRRQALPLHRFSKTRFWIPNLNLSEETVMLKPEWVLSPLSRNVFTSPNLHIIFPCEISIPKISTLKCEVINVENVMGDISQRYISTAIELFKILQKLLQRPDSDTYLVQLVVPLDGEKELYEGLGAMLDSACAECPRLLAQVISVSSSTSSNQLEDILIQESRQVGERRIRYVDGQRFVRRWNDLANLLPVAKPDPWRDGGVYLISGGLGALGRIVAKHITTHYKNITLILLGTIPLNQERTEFIGNLKTNSAKVNYHQLNLEDFEATARIVNDCVNSFGNLHGVIHCAGTHQDAAIVFKTNQQVDAVMRSKVSGAYSLDRACSNLNLDFFVMFSSLAGAVGNAGQADYAAANGFLDALASFRSNSMRSISWPLWRDGGMKVSASYEQAFFEKMGQRALSSTAGLNSLSTLISVSAPNVAVIAGDSKRIRSFFDSVSSQTNEVISHREFTNTADEDRSALIDHVALHLGRLLAKLTGMKADEIQGDTPLEVYGIDSLLITNLNKSLSSTFENLSKTLFFEHRTLTQVARYLVNTQKLACVNWVGYQSNKKLDTVRLQAGSEITDKIPSSRIAKVDINEPIAIVGMSGQYPKAPDLQKFWQNLTQGIDAVSEIPMDRWPLQDFYNPDSSKAVESGQSYSKWGGFLEDFAKFDPLFFRIAPRDALAMDPQERLFLMNAWAACEDGGYTRLRFAQQHDSRVGVFVGITKTGYALYEPFLTETGTTVRPSTSFSSVANRVSHVFDLNGPSMPIDTMCSSSLVAIHQACASLYSGECEMAIAGGVNLYLHPSNYIELSASRMLSPDGQCKSFGDEANGFVPGEGVGCVLLKPLSYAIADGDNIHALIRSSAVNHGGKTNGYTVPNPTAQSEVVRIALDKAGIDARSVTYIEAHGTGTELGDPIEIQGLTNAFRVDTAECGFCAIGSVKSNIGHLEAAAGIAGLTKIVLQMKHGTLVPSLHAEKENPNIQFSESPFDIQRKLQPWYPKVIKIDGVIKNQSRIAGVSSFGAGGTNAHLIIEEWPSSTYGSQDLNRMSFTENRLSLPILLSAKDSIKLREMALNLLAVLEGSGSEIQLHNTSSISAVSISEIEAVIQEAIAEILSVSKADLNTDEQFTEYGITLLHLHAIRKILENRFGIVLSKTDFSLSRNIADLINLMSTILTSRLEKSSKLDLRDIAYTLAHREQMTARLGIEASTLAELKTKLKAFLDQEIVSGIFIAAQEKALVALNNDGDFNDSLSRLLTKGRIGKVLDFWVQGMSIDWINLFPSLRGNIISLPTYPFSSEQFWIPSPMSYVSVAELVGTAMVDEEHTALLADSLELQRQLTLLVNAILEEIPKDRIVSAYKDWYQSIKLSLESSEIDNHGTLETAWALWDQYSNTAHAHGGPVAQITLAETVLHSLPSILTGSQLATSIIFPEANMSLVEAVYKEDRVASRFNVTLGLAACNFIKQRLRQNPSKPIRILEIGGGTGSSTSILCSTLSPFTESIEEYLFTDISRAFLIRAERNFTENMPYFKTALLDIERPLNSQNIDLGAYDLVIASNVLHATQDMHSTLAIVRTAMADDALLLINEINHGTMFTHVTFGLLDGWWKFQDKHLRIPGTPALNTQTWRGILESSDFEWVAASPNSEQALGQQIIAVRAKSKNIIVDQSKVTAIDKEGFKKSNFSPDITTVPSGSQLIDSLEQQYQFSGLRDAILNSLSETLNIAKSSIDTQLSFADYGLDSILAVELAQKLRTSLGIDLEVTRLFDFSSVKQLESFIGSEYADTLSKPTLAVQAFTNNYDLSSKPSDFVDEISPKKVPSTNNEKIASPISLSLKREPIAIVGMSGRFSGSKNVEELWAHLLAGHDLVTPVSRFDLSSFYKDASLGSYCDRGSFIDGVDKFDPVFFSISGLEATYMDPQQRLFLEEAWKTLESAGHAGLDMIGRRCGVFVGCSSGDYQELFASQPPGQAFWGNTSSLIPARISYFLDFKGPAIAVDTACSSSLVAVQLACQSIWSGESEMALAGGVFVHCTSRFYRYANQAQMLSLSGRCAAFGNHADGIVPGEAAAAVLLRPLADALADGDNILGVIAGVGTNQDGTTNGITAPSGVSQEQLLRQIYSEFNINPAEISMVEAHGTGTPLGDPIEFSALDRVYTSSSSHKHYCALGSVKSNLGHATTAAGITGLIKVLLAIKHERIPPTIHLNGLNPAIHLENSAFYLNDKSIEWGPSSEANRLAAISSFGFSGTNAHLVIQEPPPLEAHENLRPAYLIALSTRSEAQLKQYAKDLLEFLELTQVSNCADLAFTLLAGRRPLSHRLAIVATSLDDLRTKLYQWLNNGSASGVEMRLIESELDEEPSDLESANTIIQKIRNYTLLENEEYLNCLKQLGELFLRGSKARLDLQFDQSKHRRLALPTYPFKSDRYWVGGDVPVNDFFPIIKQGNKNSRNQNIYLDLKQSGLENTSTELVRKKVLLQPIQESDEGRGLFSISRAPDREGIRHLITDGSWSAEFQEALVRELEIAGRNEAIKAVFINANSSWNDSGHFSVIKNRLPKPTFECSIPIVAAVKGGASGRGLMFLLLCDFVILDSHGQYGFPPLDITEDFEFFQRYLDVNIAKRILGNSAFMTGLECQSCRTGMIAVDQNQMSDYALEIIHHLVAIPRLSLVLLKQHMRKNSFEFLDLKMTPLSIPLEELTSNPQHRQEISLKTTVVSLEVFDDGVAVIHMREEKQKNSFNDALMNGLIEVFERISQMPELKVLVLTGYGAYFACGGTQEGLESLQSGKSKFTDLKVYTLPIECELPVIAAMQGHAIGAGWSLGMFCDETLFSLESIYHSNYMRFGFTPGAGATFIFPERLGDHLGREILFTAAEYRGHTLLERGVGITAIPGAEVLTQALKRAHQLARSSREELIFQKASKRRLISARLEEIFVKELSMHEKTFIGNRKVLEKINQHFSEGTSVSINADLSLAKKSSSSGNVNKSDPLDVRSKLLSTLAEELMIDVSEISDASGFLALGLDSILAVTWIRKINHIFDLNLPATVVYRHPTVGAFIAHIKDLSVNLVAEEVNLSFLSNTESNISDEAPINSFLGKLDATEWIRDKLVKSLANELMIDSTEIRAQSTFLDLGLDSILALIWVRKINSIFDISLPATVVYMHPTVNVLAEHIETLIKNNSLLLRDDALTNQNTHETLQAEKFNALFELDSQLKSINTQEKFEPEDLNRHKSLPKFINRESSDAIAIIGASGRFPKALNLVDFWKNISSGRDCIEEVPFDRWDVSKYYDSDPTAIEKSYSKWMGSIDDIDRFDADFFNINPREAELMDPQQRLFLQHAWHVIENAAILPSELAGSQCGVFVASGNSGYSELVKARNAYSLIGSSGSILAARIAYILDLHGPCISIDTACSSSLVAVTQACNSLLLGEVDLAIAGGVCILIGPDMHIDTSKVGMLSPEGRCFPFDSRANGFVPGEGIGVVLLKRLADAERDGDPIRGIIRGWGVNQDGKTNGITAPNPQAQSRLIGDIYNKFSIDPATISLIEAHGTGTALGDPIEIEGLSEVFGVLSEKQSYCAIGSVKANVGHLLASAGIAGVLKALLALEYQKLPPSANFKVQNSHIQLDNTPFYINQELKNWDKVSSIPRRAAISAFGFSGTNAHLVLEEGQSVDANLHTENKLPLISKYIFVLSAKTKEQLIDYVFSIKNFVESKFDISLGNLAHTLQVARQIYDARISFVFNSREDLLEKLSRITQSQFNNDIYLEAEGKPISALFSNDEDIALLLEPWFASNSVEKISQLWVSGVKINWMKLQDACLHRRIGLPGYPFARTRHWIDAEDSLQISSPQIVEEIHVMPQFSNSSKTLNGSESWLNRYEIDGEKLLPGFFYPAMALAAAEKATTKKVVGLKNLVWGSPVAINGHARELQVVIESDEHGLIYHISADGDETVAYHVGEVILDFNEGYWPAEFDLKKNLSATDITKKFIKFSKRETLMNFEISSVLLNEIQLIARVSQKDQTTKIAPSLPLNFIWDLYSFYMMECIDIESIETVQNKNKKLATHFPFMLNSIQQDGPLPDNFIIRVWSNSANRSVNIEIFDSDGKPKLVLDGLMAEDYSNLSQIRLQ</sequence>
<feature type="domain" description="Ketosynthase family 3 (KS3)" evidence="13">
    <location>
        <begin position="4741"/>
        <end position="5158"/>
    </location>
</feature>
<dbReference type="GO" id="GO:0071770">
    <property type="term" value="P:DIM/DIP cell wall layer assembly"/>
    <property type="evidence" value="ECO:0007669"/>
    <property type="project" value="TreeGrafter"/>
</dbReference>
<dbReference type="CDD" id="cd06558">
    <property type="entry name" value="crotonase-like"/>
    <property type="match status" value="1"/>
</dbReference>
<dbReference type="GO" id="GO:0005737">
    <property type="term" value="C:cytoplasm"/>
    <property type="evidence" value="ECO:0007669"/>
    <property type="project" value="UniProtKB-SubCell"/>
</dbReference>
<feature type="region of interest" description="N-terminal hotdog fold" evidence="11">
    <location>
        <begin position="602"/>
        <end position="724"/>
    </location>
</feature>
<dbReference type="InterPro" id="IPR036736">
    <property type="entry name" value="ACP-like_sf"/>
</dbReference>
<evidence type="ECO:0000259" key="13">
    <source>
        <dbReference type="PROSITE" id="PS52004"/>
    </source>
</evidence>
<dbReference type="GO" id="GO:0004312">
    <property type="term" value="F:fatty acid synthase activity"/>
    <property type="evidence" value="ECO:0007669"/>
    <property type="project" value="TreeGrafter"/>
</dbReference>
<dbReference type="SUPFAM" id="SSF53901">
    <property type="entry name" value="Thiolase-like"/>
    <property type="match status" value="6"/>
</dbReference>
<feature type="active site" description="Proton donor; for dehydratase activity" evidence="11">
    <location>
        <position position="800"/>
    </location>
</feature>
<feature type="region of interest" description="C-terminal hotdog fold" evidence="11">
    <location>
        <begin position="739"/>
        <end position="884"/>
    </location>
</feature>
<dbReference type="InterPro" id="IPR050091">
    <property type="entry name" value="PKS_NRPS_Biosynth_Enz"/>
</dbReference>
<feature type="domain" description="Ketosynthase family 3 (KS3)" evidence="13">
    <location>
        <begin position="6136"/>
        <end position="6557"/>
    </location>
</feature>
<dbReference type="SUPFAM" id="SSF51735">
    <property type="entry name" value="NAD(P)-binding Rossmann-fold domains"/>
    <property type="match status" value="2"/>
</dbReference>
<dbReference type="SMART" id="SM00826">
    <property type="entry name" value="PKS_DH"/>
    <property type="match status" value="1"/>
</dbReference>
<dbReference type="InterPro" id="IPR032821">
    <property type="entry name" value="PKS_assoc"/>
</dbReference>
<accession>A0AAU8A2X9</accession>
<dbReference type="InterPro" id="IPR001753">
    <property type="entry name" value="Enoyl-CoA_hydra/iso"/>
</dbReference>
<dbReference type="PROSITE" id="PS00606">
    <property type="entry name" value="KS3_1"/>
    <property type="match status" value="3"/>
</dbReference>
<dbReference type="InterPro" id="IPR049552">
    <property type="entry name" value="PKS_DH_N"/>
</dbReference>
<keyword evidence="8" id="KW-0511">Multifunctional enzyme</keyword>
<dbReference type="PROSITE" id="PS52004">
    <property type="entry name" value="KS3_2"/>
    <property type="match status" value="6"/>
</dbReference>
<dbReference type="InterPro" id="IPR013217">
    <property type="entry name" value="Methyltransf_12"/>
</dbReference>
<dbReference type="Gene3D" id="1.10.1240.100">
    <property type="match status" value="4"/>
</dbReference>
<dbReference type="Gene3D" id="3.40.50.720">
    <property type="entry name" value="NAD(P)-binding Rossmann-like Domain"/>
    <property type="match status" value="2"/>
</dbReference>
<dbReference type="PANTHER" id="PTHR43775">
    <property type="entry name" value="FATTY ACID SYNTHASE"/>
    <property type="match status" value="1"/>
</dbReference>
<dbReference type="CDD" id="cd00833">
    <property type="entry name" value="PKS"/>
    <property type="match status" value="6"/>
</dbReference>
<feature type="active site" description="Proton acceptor; for dehydratase activity" evidence="11">
    <location>
        <position position="631"/>
    </location>
</feature>
<dbReference type="EMBL" id="CP099959">
    <property type="protein sequence ID" value="XCC58058.1"/>
    <property type="molecule type" value="Genomic_DNA"/>
</dbReference>
<evidence type="ECO:0000256" key="2">
    <source>
        <dbReference type="ARBA" id="ARBA00004792"/>
    </source>
</evidence>
<evidence type="ECO:0000256" key="5">
    <source>
        <dbReference type="ARBA" id="ARBA00022553"/>
    </source>
</evidence>
<dbReference type="SUPFAM" id="SSF53335">
    <property type="entry name" value="S-adenosyl-L-methionine-dependent methyltransferases"/>
    <property type="match status" value="1"/>
</dbReference>
<dbReference type="InterPro" id="IPR054514">
    <property type="entry name" value="RhiE-like_linker"/>
</dbReference>
<gene>
    <name evidence="15" type="ORF">NKE59_01850</name>
</gene>
<keyword evidence="4" id="KW-0963">Cytoplasm</keyword>
<dbReference type="PROSITE" id="PS52019">
    <property type="entry name" value="PKS_MFAS_DH"/>
    <property type="match status" value="1"/>
</dbReference>
<dbReference type="PROSITE" id="PS00012">
    <property type="entry name" value="PHOSPHOPANTETHEINE"/>
    <property type="match status" value="4"/>
</dbReference>
<evidence type="ECO:0000256" key="8">
    <source>
        <dbReference type="ARBA" id="ARBA00023268"/>
    </source>
</evidence>
<evidence type="ECO:0000256" key="4">
    <source>
        <dbReference type="ARBA" id="ARBA00022490"/>
    </source>
</evidence>
<dbReference type="Pfam" id="PF14765">
    <property type="entry name" value="PS-DH"/>
    <property type="match status" value="1"/>
</dbReference>
<reference evidence="15" key="1">
    <citation type="submission" date="2022-06" db="EMBL/GenBank/DDBJ databases">
        <title>New Polynucleobacter species.</title>
        <authorList>
            <person name="Hahn M.W."/>
        </authorList>
    </citation>
    <scope>NUCLEOTIDE SEQUENCE</scope>
    <source>
        <strain evidence="15">UK-FUSCHL-C3</strain>
    </source>
</reference>
<evidence type="ECO:0000256" key="6">
    <source>
        <dbReference type="ARBA" id="ARBA00022679"/>
    </source>
</evidence>
<evidence type="ECO:0000313" key="15">
    <source>
        <dbReference type="EMBL" id="XCC58058.1"/>
    </source>
</evidence>
<dbReference type="SMART" id="SM00823">
    <property type="entry name" value="PKS_PP"/>
    <property type="match status" value="6"/>
</dbReference>
<dbReference type="InterPro" id="IPR013968">
    <property type="entry name" value="PKS_KR"/>
</dbReference>
<dbReference type="Gene3D" id="3.40.47.10">
    <property type="match status" value="6"/>
</dbReference>
<evidence type="ECO:0000256" key="3">
    <source>
        <dbReference type="ARBA" id="ARBA00022450"/>
    </source>
</evidence>
<feature type="domain" description="Carrier" evidence="12">
    <location>
        <begin position="4610"/>
        <end position="4687"/>
    </location>
</feature>
<feature type="domain" description="Carrier" evidence="12">
    <location>
        <begin position="5883"/>
        <end position="5960"/>
    </location>
</feature>
<comment type="subcellular location">
    <subcellularLocation>
        <location evidence="1">Cytoplasm</location>
    </subcellularLocation>
</comment>
<dbReference type="InterPro" id="IPR042104">
    <property type="entry name" value="PKS_dehydratase_sf"/>
</dbReference>
<dbReference type="InterPro" id="IPR049900">
    <property type="entry name" value="PKS_mFAS_DH"/>
</dbReference>
<feature type="domain" description="Carrier" evidence="12">
    <location>
        <begin position="5994"/>
        <end position="6071"/>
    </location>
</feature>
<dbReference type="Gene3D" id="3.30.70.3290">
    <property type="match status" value="1"/>
</dbReference>
<comment type="function">
    <text evidence="10">Involved in production of the polyketide antibiotic thailandamide.</text>
</comment>
<dbReference type="Pfam" id="PF22621">
    <property type="entry name" value="CurL-like_PKS_C"/>
    <property type="match status" value="1"/>
</dbReference>
<dbReference type="PANTHER" id="PTHR43775:SF37">
    <property type="entry name" value="SI:DKEY-61P9.11"/>
    <property type="match status" value="1"/>
</dbReference>
<keyword evidence="3" id="KW-0596">Phosphopantetheine</keyword>
<evidence type="ECO:0000259" key="14">
    <source>
        <dbReference type="PROSITE" id="PS52019"/>
    </source>
</evidence>
<dbReference type="GO" id="GO:0031177">
    <property type="term" value="F:phosphopantetheine binding"/>
    <property type="evidence" value="ECO:0007669"/>
    <property type="project" value="InterPro"/>
</dbReference>
<dbReference type="Pfam" id="PF02801">
    <property type="entry name" value="Ketoacyl-synt_C"/>
    <property type="match status" value="6"/>
</dbReference>
<evidence type="ECO:0000256" key="11">
    <source>
        <dbReference type="PROSITE-ProRule" id="PRU01363"/>
    </source>
</evidence>
<feature type="domain" description="PKS/mFAS DH" evidence="14">
    <location>
        <begin position="602"/>
        <end position="884"/>
    </location>
</feature>
<dbReference type="PROSITE" id="PS50075">
    <property type="entry name" value="CARRIER"/>
    <property type="match status" value="5"/>
</dbReference>
<dbReference type="Pfam" id="PF00378">
    <property type="entry name" value="ECH_1"/>
    <property type="match status" value="2"/>
</dbReference>
<dbReference type="Pfam" id="PF00550">
    <property type="entry name" value="PP-binding"/>
    <property type="match status" value="7"/>
</dbReference>
<dbReference type="NCBIfam" id="NF005496">
    <property type="entry name" value="PRK07110.1"/>
    <property type="match status" value="1"/>
</dbReference>
<dbReference type="InterPro" id="IPR049551">
    <property type="entry name" value="PKS_DH_C"/>
</dbReference>
<dbReference type="Pfam" id="PF22336">
    <property type="entry name" value="RhiE-like_linker"/>
    <property type="match status" value="2"/>
</dbReference>
<dbReference type="SMART" id="SM00822">
    <property type="entry name" value="PKS_KR"/>
    <property type="match status" value="2"/>
</dbReference>
<dbReference type="InterPro" id="IPR014031">
    <property type="entry name" value="Ketoacyl_synth_C"/>
</dbReference>
<organism evidence="15">
    <name type="scientific">Polynucleobacter sp. UK-FUSCHL-C3</name>
    <dbReference type="NCBI Taxonomy" id="2955208"/>
    <lineage>
        <taxon>Bacteria</taxon>
        <taxon>Pseudomonadati</taxon>
        <taxon>Pseudomonadota</taxon>
        <taxon>Betaproteobacteria</taxon>
        <taxon>Burkholderiales</taxon>
        <taxon>Burkholderiaceae</taxon>
        <taxon>Polynucleobacter</taxon>
    </lineage>
</organism>
<keyword evidence="7" id="KW-0677">Repeat</keyword>
<comment type="catalytic activity">
    <reaction evidence="9">
        <text>a (3S)-3-hydroxyacyl-CoA + NAD(+) = a 3-oxoacyl-CoA + NADH + H(+)</text>
        <dbReference type="Rhea" id="RHEA:22432"/>
        <dbReference type="ChEBI" id="CHEBI:15378"/>
        <dbReference type="ChEBI" id="CHEBI:57318"/>
        <dbReference type="ChEBI" id="CHEBI:57540"/>
        <dbReference type="ChEBI" id="CHEBI:57945"/>
        <dbReference type="ChEBI" id="CHEBI:90726"/>
        <dbReference type="EC" id="1.1.1.35"/>
    </reaction>
</comment>
<dbReference type="InterPro" id="IPR029063">
    <property type="entry name" value="SAM-dependent_MTases_sf"/>
</dbReference>
<dbReference type="InterPro" id="IPR006162">
    <property type="entry name" value="Ppantetheine_attach_site"/>
</dbReference>
<dbReference type="Gene3D" id="3.10.129.10">
    <property type="entry name" value="Hotdog Thioesterase"/>
    <property type="match status" value="1"/>
</dbReference>
<dbReference type="GO" id="GO:0003857">
    <property type="term" value="F:(3S)-3-hydroxyacyl-CoA dehydrogenase (NAD+) activity"/>
    <property type="evidence" value="ECO:0007669"/>
    <property type="project" value="UniProtKB-EC"/>
</dbReference>
<feature type="domain" description="Ketosynthase family 3 (KS3)" evidence="13">
    <location>
        <begin position="3505"/>
        <end position="3943"/>
    </location>
</feature>
<dbReference type="Gene3D" id="3.10.129.110">
    <property type="entry name" value="Polyketide synthase dehydratase"/>
    <property type="match status" value="2"/>
</dbReference>
<dbReference type="InterPro" id="IPR014030">
    <property type="entry name" value="Ketoacyl_synth_N"/>
</dbReference>
<dbReference type="Pfam" id="PF08242">
    <property type="entry name" value="Methyltransf_12"/>
    <property type="match status" value="1"/>
</dbReference>